<dbReference type="SUPFAM" id="SSF56104">
    <property type="entry name" value="SAICAR synthase-like"/>
    <property type="match status" value="1"/>
</dbReference>
<evidence type="ECO:0000256" key="2">
    <source>
        <dbReference type="SAM" id="MobiDB-lite"/>
    </source>
</evidence>
<dbReference type="PANTHER" id="PTHR23086:SF8">
    <property type="entry name" value="PHOSPHATIDYLINOSITOL 5-PHOSPHATE 4-KINASE, ISOFORM A"/>
    <property type="match status" value="1"/>
</dbReference>
<dbReference type="InterPro" id="IPR002498">
    <property type="entry name" value="PInositol-4-P-4/5-kinase_core"/>
</dbReference>
<evidence type="ECO:0000256" key="1">
    <source>
        <dbReference type="PROSITE-ProRule" id="PRU00781"/>
    </source>
</evidence>
<feature type="region of interest" description="Disordered" evidence="2">
    <location>
        <begin position="405"/>
        <end position="462"/>
    </location>
</feature>
<dbReference type="GO" id="GO:0005886">
    <property type="term" value="C:plasma membrane"/>
    <property type="evidence" value="ECO:0007669"/>
    <property type="project" value="TreeGrafter"/>
</dbReference>
<dbReference type="InterPro" id="IPR027484">
    <property type="entry name" value="PInositol-4-P-5-kinase_N"/>
</dbReference>
<dbReference type="EnsemblProtists" id="EOD18830">
    <property type="protein sequence ID" value="EOD18830"/>
    <property type="gene ID" value="EMIHUDRAFT_209431"/>
</dbReference>
<evidence type="ECO:0000313" key="4">
    <source>
        <dbReference type="EnsemblProtists" id="EOD18830"/>
    </source>
</evidence>
<dbReference type="PaxDb" id="2903-EOD18830"/>
<dbReference type="Gene3D" id="3.30.800.10">
    <property type="entry name" value="Phosphatidylinositol Phosphate Kinase II Beta"/>
    <property type="match status" value="1"/>
</dbReference>
<keyword evidence="5" id="KW-1185">Reference proteome</keyword>
<dbReference type="InterPro" id="IPR023610">
    <property type="entry name" value="PInositol-4/5-P-5/4-kinase"/>
</dbReference>
<dbReference type="Proteomes" id="UP000013827">
    <property type="component" value="Unassembled WGS sequence"/>
</dbReference>
<dbReference type="GO" id="GO:0046854">
    <property type="term" value="P:phosphatidylinositol phosphate biosynthetic process"/>
    <property type="evidence" value="ECO:0007669"/>
    <property type="project" value="TreeGrafter"/>
</dbReference>
<evidence type="ECO:0000259" key="3">
    <source>
        <dbReference type="PROSITE" id="PS51455"/>
    </source>
</evidence>
<dbReference type="GO" id="GO:0005524">
    <property type="term" value="F:ATP binding"/>
    <property type="evidence" value="ECO:0007669"/>
    <property type="project" value="UniProtKB-UniRule"/>
</dbReference>
<keyword evidence="1" id="KW-0418">Kinase</keyword>
<dbReference type="Gene3D" id="3.30.810.10">
    <property type="entry name" value="2-Layer Sandwich"/>
    <property type="match status" value="1"/>
</dbReference>
<dbReference type="AlphaFoldDB" id="A0A0D3J5P5"/>
<feature type="compositionally biased region" description="Basic and acidic residues" evidence="2">
    <location>
        <begin position="444"/>
        <end position="462"/>
    </location>
</feature>
<dbReference type="InterPro" id="IPR027483">
    <property type="entry name" value="PInositol-4-P-4/5-kinase_C_sf"/>
</dbReference>
<protein>
    <recommendedName>
        <fullName evidence="3">PIPK domain-containing protein</fullName>
    </recommendedName>
</protein>
<reference evidence="4" key="2">
    <citation type="submission" date="2024-10" db="UniProtKB">
        <authorList>
            <consortium name="EnsemblProtists"/>
        </authorList>
    </citation>
    <scope>IDENTIFICATION</scope>
</reference>
<dbReference type="HOGENOM" id="CLU_592423_0_0_1"/>
<reference evidence="5" key="1">
    <citation type="journal article" date="2013" name="Nature">
        <title>Pan genome of the phytoplankton Emiliania underpins its global distribution.</title>
        <authorList>
            <person name="Read B.A."/>
            <person name="Kegel J."/>
            <person name="Klute M.J."/>
            <person name="Kuo A."/>
            <person name="Lefebvre S.C."/>
            <person name="Maumus F."/>
            <person name="Mayer C."/>
            <person name="Miller J."/>
            <person name="Monier A."/>
            <person name="Salamov A."/>
            <person name="Young J."/>
            <person name="Aguilar M."/>
            <person name="Claverie J.M."/>
            <person name="Frickenhaus S."/>
            <person name="Gonzalez K."/>
            <person name="Herman E.K."/>
            <person name="Lin Y.C."/>
            <person name="Napier J."/>
            <person name="Ogata H."/>
            <person name="Sarno A.F."/>
            <person name="Shmutz J."/>
            <person name="Schroeder D."/>
            <person name="de Vargas C."/>
            <person name="Verret F."/>
            <person name="von Dassow P."/>
            <person name="Valentin K."/>
            <person name="Van de Peer Y."/>
            <person name="Wheeler G."/>
            <person name="Dacks J.B."/>
            <person name="Delwiche C.F."/>
            <person name="Dyhrman S.T."/>
            <person name="Glockner G."/>
            <person name="John U."/>
            <person name="Richards T."/>
            <person name="Worden A.Z."/>
            <person name="Zhang X."/>
            <person name="Grigoriev I.V."/>
            <person name="Allen A.E."/>
            <person name="Bidle K."/>
            <person name="Borodovsky M."/>
            <person name="Bowler C."/>
            <person name="Brownlee C."/>
            <person name="Cock J.M."/>
            <person name="Elias M."/>
            <person name="Gladyshev V.N."/>
            <person name="Groth M."/>
            <person name="Guda C."/>
            <person name="Hadaegh A."/>
            <person name="Iglesias-Rodriguez M.D."/>
            <person name="Jenkins J."/>
            <person name="Jones B.M."/>
            <person name="Lawson T."/>
            <person name="Leese F."/>
            <person name="Lindquist E."/>
            <person name="Lobanov A."/>
            <person name="Lomsadze A."/>
            <person name="Malik S.B."/>
            <person name="Marsh M.E."/>
            <person name="Mackinder L."/>
            <person name="Mock T."/>
            <person name="Mueller-Roeber B."/>
            <person name="Pagarete A."/>
            <person name="Parker M."/>
            <person name="Probert I."/>
            <person name="Quesneville H."/>
            <person name="Raines C."/>
            <person name="Rensing S.A."/>
            <person name="Riano-Pachon D.M."/>
            <person name="Richier S."/>
            <person name="Rokitta S."/>
            <person name="Shiraiwa Y."/>
            <person name="Soanes D.M."/>
            <person name="van der Giezen M."/>
            <person name="Wahlund T.M."/>
            <person name="Williams B."/>
            <person name="Wilson W."/>
            <person name="Wolfe G."/>
            <person name="Wurch L.L."/>
        </authorList>
    </citation>
    <scope>NUCLEOTIDE SEQUENCE</scope>
</reference>
<dbReference type="STRING" id="2903.R1DWD1"/>
<evidence type="ECO:0000313" key="5">
    <source>
        <dbReference type="Proteomes" id="UP000013827"/>
    </source>
</evidence>
<dbReference type="SMART" id="SM00330">
    <property type="entry name" value="PIPKc"/>
    <property type="match status" value="1"/>
</dbReference>
<feature type="domain" description="PIPK" evidence="3">
    <location>
        <begin position="1"/>
        <end position="324"/>
    </location>
</feature>
<sequence length="462" mass="51454">MPLVTLGPTSVTRPQDKVELAEEYRSVSTLSRFGTSQDVRGSRQTPVHVSTTREYTHSLGGEATERFTEGKSGALLFLLERAFFYFTHDRRYIIKTASKEEFATLMRILPRYHTHAKRHPHSLINRIVGAHELSLYGQRVRVMVVESCFQASREVHERYDLKGSWVGRGGKMLKSRGDDLDVRSRFLLAEEDARRISRHLREDAAFLKANNLIDYSLLVGVTKTRYEIEGAAQRRDTAVVGSGPGDGAASAPFHRLDSGGLAAAYVEGAELYSMGIIDILQDFNLRKRAEYLIKRFVCCQGKGVSVHPAGEYGDRFVRNVVEALIEPVRLGAEPRVIRGYTPAGSPLGMFDLKQSERRVALGRNRTRAAPVVPHPQQPQPFGAERSGVWAPPRTSPRLVAAELGRHTDGSSGGLPTTEPPRAFTFPRDGVQEREHAKPASGQQHQERGADCSPSDERRCELM</sequence>
<dbReference type="RefSeq" id="XP_005771259.1">
    <property type="nucleotide sequence ID" value="XM_005771202.1"/>
</dbReference>
<dbReference type="Pfam" id="PF01504">
    <property type="entry name" value="PIP5K"/>
    <property type="match status" value="1"/>
</dbReference>
<organism evidence="4 5">
    <name type="scientific">Emiliania huxleyi (strain CCMP1516)</name>
    <dbReference type="NCBI Taxonomy" id="280463"/>
    <lineage>
        <taxon>Eukaryota</taxon>
        <taxon>Haptista</taxon>
        <taxon>Haptophyta</taxon>
        <taxon>Prymnesiophyceae</taxon>
        <taxon>Isochrysidales</taxon>
        <taxon>Noelaerhabdaceae</taxon>
        <taxon>Emiliania</taxon>
    </lineage>
</organism>
<proteinExistence type="predicted"/>
<dbReference type="PANTHER" id="PTHR23086">
    <property type="entry name" value="PHOSPHATIDYLINOSITOL-4-PHOSPHATE 5-KINASE"/>
    <property type="match status" value="1"/>
</dbReference>
<dbReference type="eggNOG" id="KOG0229">
    <property type="taxonomic scope" value="Eukaryota"/>
</dbReference>
<keyword evidence="1" id="KW-0547">Nucleotide-binding</keyword>
<dbReference type="KEGG" id="ehx:EMIHUDRAFT_209431"/>
<dbReference type="GO" id="GO:0016308">
    <property type="term" value="F:1-phosphatidylinositol-4-phosphate 5-kinase activity"/>
    <property type="evidence" value="ECO:0007669"/>
    <property type="project" value="TreeGrafter"/>
</dbReference>
<dbReference type="CDD" id="cd00139">
    <property type="entry name" value="PIPKc"/>
    <property type="match status" value="1"/>
</dbReference>
<accession>A0A0D3J5P5</accession>
<dbReference type="GeneID" id="17264377"/>
<name>A0A0D3J5P5_EMIH1</name>
<feature type="region of interest" description="Disordered" evidence="2">
    <location>
        <begin position="370"/>
        <end position="392"/>
    </location>
</feature>
<keyword evidence="1" id="KW-0067">ATP-binding</keyword>
<keyword evidence="1" id="KW-0808">Transferase</keyword>
<dbReference type="PROSITE" id="PS51455">
    <property type="entry name" value="PIPK"/>
    <property type="match status" value="1"/>
</dbReference>